<sequence>MAAVSHFLDIVAGFGSGRMDVPVPVAYWRHHPVADQRAETLVAATCKFQQDFRSDLVKITPASSFQLRDLGQEDAWAGDSLGRRVFGAPAITQPEHWLRLAETSRNARHVSEHLQAARAIRARVSPEVPVLQSIFDPLFQARTLSRGVWRHHLQEHPEAVAIGLSALCARTKRLIHDFREAGVDGIFLAIQHAGAGEDPEGDYWRLGLPDDLACLAETGPGALNFVHLHGHDHPPALAHAFPEAILHFSPDDNPVLWSEALKAPDLSLSAGPRPDWLATATVSEIITATRTLREQMRGRIFTLGAGCVLRPDTPDQNIHAALAAARCPVDP</sequence>
<dbReference type="RefSeq" id="WP_197641546.1">
    <property type="nucleotide sequence ID" value="NZ_JAEACP010000001.1"/>
</dbReference>
<dbReference type="SUPFAM" id="SSF51726">
    <property type="entry name" value="UROD/MetE-like"/>
    <property type="match status" value="1"/>
</dbReference>
<reference evidence="2" key="1">
    <citation type="journal article" date="2019" name="Int. J. Syst. Evol. Microbiol.">
        <title>The Global Catalogue of Microorganisms (GCM) 10K type strain sequencing project: providing services to taxonomists for standard genome sequencing and annotation.</title>
        <authorList>
            <consortium name="The Broad Institute Genomics Platform"/>
            <consortium name="The Broad Institute Genome Sequencing Center for Infectious Disease"/>
            <person name="Wu L."/>
            <person name="Ma J."/>
        </authorList>
    </citation>
    <scope>NUCLEOTIDE SEQUENCE [LARGE SCALE GENOMIC DNA]</scope>
    <source>
        <strain evidence="2">KCTC 62102</strain>
    </source>
</reference>
<gene>
    <name evidence="1" type="ORF">ACFOD6_15895</name>
</gene>
<dbReference type="EMBL" id="JBHRSM010000025">
    <property type="protein sequence ID" value="MFC3087531.1"/>
    <property type="molecule type" value="Genomic_DNA"/>
</dbReference>
<protein>
    <submittedName>
        <fullName evidence="1">Uroporphyrinogen decarboxylase family protein</fullName>
    </submittedName>
</protein>
<dbReference type="Proteomes" id="UP001595445">
    <property type="component" value="Unassembled WGS sequence"/>
</dbReference>
<evidence type="ECO:0000313" key="1">
    <source>
        <dbReference type="EMBL" id="MFC3087531.1"/>
    </source>
</evidence>
<comment type="caution">
    <text evidence="1">The sequence shown here is derived from an EMBL/GenBank/DDBJ whole genome shotgun (WGS) entry which is preliminary data.</text>
</comment>
<name>A0ABV7DWL0_9RHOB</name>
<keyword evidence="2" id="KW-1185">Reference proteome</keyword>
<dbReference type="Gene3D" id="3.20.20.210">
    <property type="match status" value="1"/>
</dbReference>
<dbReference type="InterPro" id="IPR038071">
    <property type="entry name" value="UROD/MetE-like_sf"/>
</dbReference>
<evidence type="ECO:0000313" key="2">
    <source>
        <dbReference type="Proteomes" id="UP001595445"/>
    </source>
</evidence>
<organism evidence="1 2">
    <name type="scientific">Tabrizicola soli</name>
    <dbReference type="NCBI Taxonomy" id="2185115"/>
    <lineage>
        <taxon>Bacteria</taxon>
        <taxon>Pseudomonadati</taxon>
        <taxon>Pseudomonadota</taxon>
        <taxon>Alphaproteobacteria</taxon>
        <taxon>Rhodobacterales</taxon>
        <taxon>Paracoccaceae</taxon>
        <taxon>Tabrizicola</taxon>
    </lineage>
</organism>
<accession>A0ABV7DWL0</accession>
<proteinExistence type="predicted"/>